<evidence type="ECO:0000256" key="3">
    <source>
        <dbReference type="ARBA" id="ARBA00023706"/>
    </source>
</evidence>
<dbReference type="GO" id="GO:0005829">
    <property type="term" value="C:cytosol"/>
    <property type="evidence" value="ECO:0007669"/>
    <property type="project" value="TreeGrafter"/>
</dbReference>
<dbReference type="EMBL" id="JAPXFL010000007">
    <property type="protein sequence ID" value="KAK9504227.1"/>
    <property type="molecule type" value="Genomic_DNA"/>
</dbReference>
<sequence length="76" mass="8878">MEACQKLKEEYDACFNDWFGQKFLRGDSNDSVCAQLLKVYKDCVEKSMKENHIELKEVDLNYLGTDKEQKVPPKKS</sequence>
<dbReference type="AlphaFoldDB" id="A0AAW1D103"/>
<keyword evidence="5" id="KW-1185">Reference proteome</keyword>
<dbReference type="EMBL" id="JAPXFL010000007">
    <property type="protein sequence ID" value="KAK9504226.1"/>
    <property type="molecule type" value="Genomic_DNA"/>
</dbReference>
<gene>
    <name evidence="4" type="ORF">O3M35_010607</name>
</gene>
<comment type="catalytic activity">
    <reaction evidence="3">
        <text>a 1,2-diacyl-sn-glycero-3-phosphate(in) = a 1,2-diacyl-sn-glycero-3-phosphate(out)</text>
        <dbReference type="Rhea" id="RHEA:36435"/>
        <dbReference type="ChEBI" id="CHEBI:58608"/>
    </reaction>
</comment>
<dbReference type="InterPro" id="IPR007918">
    <property type="entry name" value="MDM35_apoptosis"/>
</dbReference>
<comment type="similarity">
    <text evidence="1">Belongs to the TRIAP1/MDM35 family.</text>
</comment>
<evidence type="ECO:0000313" key="4">
    <source>
        <dbReference type="EMBL" id="KAK9504227.1"/>
    </source>
</evidence>
<name>A0AAW1D103_9HEMI</name>
<protein>
    <recommendedName>
        <fullName evidence="6">TP53-regulated inhibitor of apoptosis 1</fullName>
    </recommendedName>
</protein>
<dbReference type="GO" id="GO:0005634">
    <property type="term" value="C:nucleus"/>
    <property type="evidence" value="ECO:0007669"/>
    <property type="project" value="TreeGrafter"/>
</dbReference>
<evidence type="ECO:0000256" key="2">
    <source>
        <dbReference type="ARBA" id="ARBA00023157"/>
    </source>
</evidence>
<dbReference type="GO" id="GO:0005758">
    <property type="term" value="C:mitochondrial intermembrane space"/>
    <property type="evidence" value="ECO:0007669"/>
    <property type="project" value="TreeGrafter"/>
</dbReference>
<dbReference type="Proteomes" id="UP001461498">
    <property type="component" value="Unassembled WGS sequence"/>
</dbReference>
<evidence type="ECO:0000313" key="5">
    <source>
        <dbReference type="Proteomes" id="UP001461498"/>
    </source>
</evidence>
<comment type="caution">
    <text evidence="4">The sequence shown here is derived from an EMBL/GenBank/DDBJ whole genome shotgun (WGS) entry which is preliminary data.</text>
</comment>
<evidence type="ECO:0008006" key="6">
    <source>
        <dbReference type="Google" id="ProtNLM"/>
    </source>
</evidence>
<evidence type="ECO:0000256" key="1">
    <source>
        <dbReference type="ARBA" id="ARBA00006196"/>
    </source>
</evidence>
<dbReference type="PANTHER" id="PTHR46403:SF1">
    <property type="entry name" value="TP53-REGULATED INHIBITOR OF APOPTOSIS 1"/>
    <property type="match status" value="1"/>
</dbReference>
<proteinExistence type="inferred from homology"/>
<dbReference type="PANTHER" id="PTHR46403">
    <property type="entry name" value="TP53-REGULATED INHIBITOR OF APOPTOSIS 1"/>
    <property type="match status" value="1"/>
</dbReference>
<dbReference type="PROSITE" id="PS51808">
    <property type="entry name" value="CHCH"/>
    <property type="match status" value="1"/>
</dbReference>
<dbReference type="Pfam" id="PF05254">
    <property type="entry name" value="UPF0203"/>
    <property type="match status" value="1"/>
</dbReference>
<dbReference type="GO" id="GO:0045332">
    <property type="term" value="P:phospholipid translocation"/>
    <property type="evidence" value="ECO:0007669"/>
    <property type="project" value="TreeGrafter"/>
</dbReference>
<keyword evidence="2" id="KW-1015">Disulfide bond</keyword>
<organism evidence="4 5">
    <name type="scientific">Rhynocoris fuscipes</name>
    <dbReference type="NCBI Taxonomy" id="488301"/>
    <lineage>
        <taxon>Eukaryota</taxon>
        <taxon>Metazoa</taxon>
        <taxon>Ecdysozoa</taxon>
        <taxon>Arthropoda</taxon>
        <taxon>Hexapoda</taxon>
        <taxon>Insecta</taxon>
        <taxon>Pterygota</taxon>
        <taxon>Neoptera</taxon>
        <taxon>Paraneoptera</taxon>
        <taxon>Hemiptera</taxon>
        <taxon>Heteroptera</taxon>
        <taxon>Panheteroptera</taxon>
        <taxon>Cimicomorpha</taxon>
        <taxon>Reduviidae</taxon>
        <taxon>Harpactorinae</taxon>
        <taxon>Harpactorini</taxon>
        <taxon>Rhynocoris</taxon>
    </lineage>
</organism>
<reference evidence="4 5" key="1">
    <citation type="submission" date="2022-12" db="EMBL/GenBank/DDBJ databases">
        <title>Chromosome-level genome assembly of true bugs.</title>
        <authorList>
            <person name="Ma L."/>
            <person name="Li H."/>
        </authorList>
    </citation>
    <scope>NUCLEOTIDE SEQUENCE [LARGE SCALE GENOMIC DNA]</scope>
    <source>
        <strain evidence="4">Lab_2022b</strain>
    </source>
</reference>
<accession>A0AAW1D103</accession>
<dbReference type="GO" id="GO:1990050">
    <property type="term" value="F:phosphatidic acid transfer activity"/>
    <property type="evidence" value="ECO:0007669"/>
    <property type="project" value="TreeGrafter"/>
</dbReference>